<reference evidence="3 4" key="1">
    <citation type="submission" date="2024-01" db="EMBL/GenBank/DDBJ databases">
        <authorList>
            <person name="Deng Y."/>
            <person name="Su J."/>
        </authorList>
    </citation>
    <scope>NUCLEOTIDE SEQUENCE [LARGE SCALE GENOMIC DNA]</scope>
    <source>
        <strain evidence="3 4">CPCC 100088</strain>
    </source>
</reference>
<keyword evidence="1" id="KW-0732">Signal</keyword>
<evidence type="ECO:0000313" key="4">
    <source>
        <dbReference type="Proteomes" id="UP001438953"/>
    </source>
</evidence>
<dbReference type="InterPro" id="IPR027275">
    <property type="entry name" value="PRC-brl_dom"/>
</dbReference>
<evidence type="ECO:0000256" key="1">
    <source>
        <dbReference type="SAM" id="SignalP"/>
    </source>
</evidence>
<name>A0ABV1SDW6_9RHOB</name>
<organism evidence="3 4">
    <name type="scientific">Thioclava kandeliae</name>
    <dbReference type="NCBI Taxonomy" id="3070818"/>
    <lineage>
        <taxon>Bacteria</taxon>
        <taxon>Pseudomonadati</taxon>
        <taxon>Pseudomonadota</taxon>
        <taxon>Alphaproteobacteria</taxon>
        <taxon>Rhodobacterales</taxon>
        <taxon>Paracoccaceae</taxon>
        <taxon>Thioclava</taxon>
    </lineage>
</organism>
<dbReference type="InterPro" id="IPR011033">
    <property type="entry name" value="PRC_barrel-like_sf"/>
</dbReference>
<protein>
    <submittedName>
        <fullName evidence="3">PRC-barrel domain-containing protein</fullName>
    </submittedName>
</protein>
<keyword evidence="4" id="KW-1185">Reference proteome</keyword>
<dbReference type="EMBL" id="JAYWLC010000003">
    <property type="protein sequence ID" value="MER5171117.1"/>
    <property type="molecule type" value="Genomic_DNA"/>
</dbReference>
<proteinExistence type="predicted"/>
<dbReference type="RefSeq" id="WP_350935289.1">
    <property type="nucleotide sequence ID" value="NZ_JAYWLC010000003.1"/>
</dbReference>
<feature type="domain" description="PRC-barrel" evidence="2">
    <location>
        <begin position="94"/>
        <end position="153"/>
    </location>
</feature>
<gene>
    <name evidence="3" type="ORF">VSX56_04945</name>
</gene>
<comment type="caution">
    <text evidence="3">The sequence shown here is derived from an EMBL/GenBank/DDBJ whole genome shotgun (WGS) entry which is preliminary data.</text>
</comment>
<dbReference type="Proteomes" id="UP001438953">
    <property type="component" value="Unassembled WGS sequence"/>
</dbReference>
<feature type="chain" id="PRO_5047261585" evidence="1">
    <location>
        <begin position="21"/>
        <end position="168"/>
    </location>
</feature>
<evidence type="ECO:0000259" key="2">
    <source>
        <dbReference type="Pfam" id="PF05239"/>
    </source>
</evidence>
<dbReference type="SUPFAM" id="SSF50346">
    <property type="entry name" value="PRC-barrel domain"/>
    <property type="match status" value="1"/>
</dbReference>
<feature type="signal peptide" evidence="1">
    <location>
        <begin position="1"/>
        <end position="20"/>
    </location>
</feature>
<sequence length="168" mass="17899">MKFMTTTAVAMALIAGAAYADDHKTDASMEAGAEAKVATEASANGIDMSDSTNLIRSRDITGGDIYTIAKDGGQSWDSMDWDALASDWNDDGLNDIGEIEDVVLSPEGQMVGVVAEVGGFLDIADKHVVIPVDATHLVPIDDGKYAIVTSQTEEQLEQLKDVDEGFWN</sequence>
<accession>A0ABV1SDW6</accession>
<dbReference type="Pfam" id="PF05239">
    <property type="entry name" value="PRC"/>
    <property type="match status" value="1"/>
</dbReference>
<evidence type="ECO:0000313" key="3">
    <source>
        <dbReference type="EMBL" id="MER5171117.1"/>
    </source>
</evidence>
<reference evidence="3 4" key="2">
    <citation type="submission" date="2024-06" db="EMBL/GenBank/DDBJ databases">
        <title>Thioclava kandeliae sp. nov. from a rhizosphere soil sample of Kandelia candel in a mangrove.</title>
        <authorList>
            <person name="Mu T."/>
        </authorList>
    </citation>
    <scope>NUCLEOTIDE SEQUENCE [LARGE SCALE GENOMIC DNA]</scope>
    <source>
        <strain evidence="3 4">CPCC 100088</strain>
    </source>
</reference>
<dbReference type="Gene3D" id="2.30.30.240">
    <property type="entry name" value="PRC-barrel domain"/>
    <property type="match status" value="1"/>
</dbReference>